<evidence type="ECO:0000313" key="2">
    <source>
        <dbReference type="Proteomes" id="UP001500235"/>
    </source>
</evidence>
<evidence type="ECO:0000313" key="1">
    <source>
        <dbReference type="EMBL" id="GAA4018765.1"/>
    </source>
</evidence>
<proteinExistence type="predicted"/>
<name>A0ABP7SZP4_9SPHN</name>
<organism evidence="1 2">
    <name type="scientific">Sphingomonas swuensis</name>
    <dbReference type="NCBI Taxonomy" id="977800"/>
    <lineage>
        <taxon>Bacteria</taxon>
        <taxon>Pseudomonadati</taxon>
        <taxon>Pseudomonadota</taxon>
        <taxon>Alphaproteobacteria</taxon>
        <taxon>Sphingomonadales</taxon>
        <taxon>Sphingomonadaceae</taxon>
        <taxon>Sphingomonas</taxon>
    </lineage>
</organism>
<sequence length="101" mass="11568">MRDENGVSLDSDCFSKDCRKIRHNLPLCTLKRQYLEEAQLLIKKRGLEHFHLSTVKHRFEELLASVKTNQLHVGPINREFLHLNIPPGLQCGDSATDGMSK</sequence>
<protein>
    <submittedName>
        <fullName evidence="1">Uncharacterized protein</fullName>
    </submittedName>
</protein>
<accession>A0ABP7SZP4</accession>
<comment type="caution">
    <text evidence="1">The sequence shown here is derived from an EMBL/GenBank/DDBJ whole genome shotgun (WGS) entry which is preliminary data.</text>
</comment>
<reference evidence="2" key="1">
    <citation type="journal article" date="2019" name="Int. J. Syst. Evol. Microbiol.">
        <title>The Global Catalogue of Microorganisms (GCM) 10K type strain sequencing project: providing services to taxonomists for standard genome sequencing and annotation.</title>
        <authorList>
            <consortium name="The Broad Institute Genomics Platform"/>
            <consortium name="The Broad Institute Genome Sequencing Center for Infectious Disease"/>
            <person name="Wu L."/>
            <person name="Ma J."/>
        </authorList>
    </citation>
    <scope>NUCLEOTIDE SEQUENCE [LARGE SCALE GENOMIC DNA]</scope>
    <source>
        <strain evidence="2">JCM 17563</strain>
    </source>
</reference>
<gene>
    <name evidence="1" type="ORF">GCM10022280_17950</name>
</gene>
<keyword evidence="2" id="KW-1185">Reference proteome</keyword>
<dbReference type="EMBL" id="BAABBQ010000001">
    <property type="protein sequence ID" value="GAA4018765.1"/>
    <property type="molecule type" value="Genomic_DNA"/>
</dbReference>
<dbReference type="Proteomes" id="UP001500235">
    <property type="component" value="Unassembled WGS sequence"/>
</dbReference>